<name>A0A1H1N742_9BRAD</name>
<evidence type="ECO:0000313" key="1">
    <source>
        <dbReference type="EMBL" id="SDR93979.1"/>
    </source>
</evidence>
<organism evidence="1 2">
    <name type="scientific">Bradyrhizobium canariense</name>
    <dbReference type="NCBI Taxonomy" id="255045"/>
    <lineage>
        <taxon>Bacteria</taxon>
        <taxon>Pseudomonadati</taxon>
        <taxon>Pseudomonadota</taxon>
        <taxon>Alphaproteobacteria</taxon>
        <taxon>Hyphomicrobiales</taxon>
        <taxon>Nitrobacteraceae</taxon>
        <taxon>Bradyrhizobium</taxon>
    </lineage>
</organism>
<sequence>MTAYELKDLIVEQATTCHGPWPAGMTLFVFDDAYGWNASISRPISRGDNFYRIRTFDLITRLKAKYDFAAPRFSLPDDI</sequence>
<dbReference type="EMBL" id="LT629750">
    <property type="protein sequence ID" value="SDR93979.1"/>
    <property type="molecule type" value="Genomic_DNA"/>
</dbReference>
<keyword evidence="2" id="KW-1185">Reference proteome</keyword>
<gene>
    <name evidence="1" type="ORF">SAMN05444158_0482</name>
</gene>
<accession>A0A1H1N742</accession>
<protein>
    <submittedName>
        <fullName evidence="1">Uncharacterized protein</fullName>
    </submittedName>
</protein>
<reference evidence="2" key="1">
    <citation type="submission" date="2016-10" db="EMBL/GenBank/DDBJ databases">
        <authorList>
            <person name="Varghese N."/>
            <person name="Submissions S."/>
        </authorList>
    </citation>
    <scope>NUCLEOTIDE SEQUENCE [LARGE SCALE GENOMIC DNA]</scope>
    <source>
        <strain evidence="2">GAS369</strain>
    </source>
</reference>
<evidence type="ECO:0000313" key="2">
    <source>
        <dbReference type="Proteomes" id="UP000243904"/>
    </source>
</evidence>
<dbReference type="Proteomes" id="UP000243904">
    <property type="component" value="Chromosome I"/>
</dbReference>
<dbReference type="AlphaFoldDB" id="A0A1H1N742"/>
<proteinExistence type="predicted"/>